<keyword evidence="2" id="KW-0378">Hydrolase</keyword>
<dbReference type="EMBL" id="CP119316">
    <property type="protein sequence ID" value="WEK45245.1"/>
    <property type="molecule type" value="Genomic_DNA"/>
</dbReference>
<dbReference type="AlphaFoldDB" id="A0AAJ5X351"/>
<dbReference type="InterPro" id="IPR036926">
    <property type="entry name" value="Thymidate_synth/dCMP_Mease_sf"/>
</dbReference>
<evidence type="ECO:0000313" key="7">
    <source>
        <dbReference type="Proteomes" id="UP001218362"/>
    </source>
</evidence>
<dbReference type="PANTHER" id="PTHR42988:SF2">
    <property type="entry name" value="CYCLIC NUCLEOTIDE PHOSPHODIESTERASE CBUA0032-RELATED"/>
    <property type="match status" value="1"/>
</dbReference>
<comment type="similarity">
    <text evidence="4">Belongs to the cyclic nucleotide phosphodiesterase class-III family.</text>
</comment>
<dbReference type="InterPro" id="IPR004843">
    <property type="entry name" value="Calcineurin-like_PHP"/>
</dbReference>
<evidence type="ECO:0000313" key="6">
    <source>
        <dbReference type="EMBL" id="WEK45245.1"/>
    </source>
</evidence>
<dbReference type="GO" id="GO:0046872">
    <property type="term" value="F:metal ion binding"/>
    <property type="evidence" value="ECO:0007669"/>
    <property type="project" value="UniProtKB-KW"/>
</dbReference>
<dbReference type="Pfam" id="PF00149">
    <property type="entry name" value="Metallophos"/>
    <property type="match status" value="1"/>
</dbReference>
<gene>
    <name evidence="6" type="ORF">P0Y56_09370</name>
</gene>
<protein>
    <submittedName>
        <fullName evidence="6">Metallophosphoesterase</fullName>
    </submittedName>
</protein>
<dbReference type="SUPFAM" id="SSF56300">
    <property type="entry name" value="Metallo-dependent phosphatases"/>
    <property type="match status" value="1"/>
</dbReference>
<proteinExistence type="inferred from homology"/>
<evidence type="ECO:0000256" key="4">
    <source>
        <dbReference type="ARBA" id="ARBA00025742"/>
    </source>
</evidence>
<dbReference type="SUPFAM" id="SSF55831">
    <property type="entry name" value="Thymidylate synthase/dCMP hydroxymethylase"/>
    <property type="match status" value="1"/>
</dbReference>
<organism evidence="6 7">
    <name type="scientific">Candidatus Andeanibacterium colombiense</name>
    <dbReference type="NCBI Taxonomy" id="3121345"/>
    <lineage>
        <taxon>Bacteria</taxon>
        <taxon>Pseudomonadati</taxon>
        <taxon>Pseudomonadota</taxon>
        <taxon>Alphaproteobacteria</taxon>
        <taxon>Sphingomonadales</taxon>
        <taxon>Sphingomonadaceae</taxon>
        <taxon>Candidatus Andeanibacterium</taxon>
    </lineage>
</organism>
<keyword evidence="3" id="KW-0408">Iron</keyword>
<keyword evidence="1" id="KW-0479">Metal-binding</keyword>
<dbReference type="KEGG" id="acob:P0Y56_09370"/>
<dbReference type="InterPro" id="IPR029052">
    <property type="entry name" value="Metallo-depent_PP-like"/>
</dbReference>
<reference evidence="6" key="1">
    <citation type="submission" date="2023-03" db="EMBL/GenBank/DDBJ databases">
        <title>Andean soil-derived lignocellulolytic bacterial consortium as a source of novel taxa and putative plastic-active enzymes.</title>
        <authorList>
            <person name="Diaz-Garcia L."/>
            <person name="Chuvochina M."/>
            <person name="Feuerriegel G."/>
            <person name="Bunk B."/>
            <person name="Sproer C."/>
            <person name="Streit W.R."/>
            <person name="Rodriguez L.M."/>
            <person name="Overmann J."/>
            <person name="Jimenez D.J."/>
        </authorList>
    </citation>
    <scope>NUCLEOTIDE SEQUENCE</scope>
    <source>
        <strain evidence="6">MAG 26</strain>
    </source>
</reference>
<evidence type="ECO:0000259" key="5">
    <source>
        <dbReference type="Pfam" id="PF00149"/>
    </source>
</evidence>
<dbReference type="Gene3D" id="3.60.21.10">
    <property type="match status" value="1"/>
</dbReference>
<dbReference type="InterPro" id="IPR050884">
    <property type="entry name" value="CNP_phosphodiesterase-III"/>
</dbReference>
<evidence type="ECO:0000256" key="1">
    <source>
        <dbReference type="ARBA" id="ARBA00022723"/>
    </source>
</evidence>
<name>A0AAJ5X351_9SPHN</name>
<dbReference type="Proteomes" id="UP001218362">
    <property type="component" value="Chromosome"/>
</dbReference>
<sequence length="714" mass="79410">MINSIRFLHITDTHITGAGVPLKRDDFKEKIPGIEQATREAALELVFERLSERLRRDGDVLDAIIFTGDATLKGDEGGHKALLDLLLKHFASVGIAPQNIVATPGNHDVPKGTEPGSEDRYKAFVNVWRAAGCVTPWLDGIDEPRTVTPGIHRLVGPDARWAIYPINSANWSHVNSILPSPLKDIWDEVHTLLAKHDAEKAAALRKQFDDLAQFDMARVSEAQLEELRRIVGDTPSTAGGHQIRIAAVHHHLRAPSLREEVKAFADFTNLALLRQTLRERAIDVVLHGHKHEHAASFDHIYSDAGGEPHRTLVLSGATFDDKRDSDAARLVTIHDMPFAPRLATAPVSVPRGGSELKIGNPQEFRLWSLDYRPDGPVVIQGTVFETVYHRACELALGEAKRGTLIAHLDLDADRAILLPATYPLPEAMTEVERQTWLDELVNWWQMDRSQLDQRIPFIHGNRLRRFAGRIDQIDRVRKMLAKKGSSRAVATLIDPAMDFEPDGDDEAFASFCLVQFRKRETVASVAIDIIGYYRAQEFARWWPINVAELRALQLAVVRGSRMTCGRITTITAEARSSGKSPTQVAMPVIDRWLDQYPERLYVLANSLLGAGGDLPLRSLVVREWFQTLDDLKEATERFNPDGVPIAIEGLQALASYLKAGDASGDAAVLLNALNGLINANRSYSATPQLYEDFERWGAASYLSTVRDTSFKLLG</sequence>
<feature type="domain" description="Calcineurin-like phosphoesterase" evidence="5">
    <location>
        <begin position="5"/>
        <end position="292"/>
    </location>
</feature>
<dbReference type="Gene3D" id="3.30.572.10">
    <property type="entry name" value="Thymidylate synthase/dCMP hydroxymethylase domain"/>
    <property type="match status" value="1"/>
</dbReference>
<dbReference type="PANTHER" id="PTHR42988">
    <property type="entry name" value="PHOSPHOHYDROLASE"/>
    <property type="match status" value="1"/>
</dbReference>
<accession>A0AAJ5X351</accession>
<dbReference type="GO" id="GO:0016787">
    <property type="term" value="F:hydrolase activity"/>
    <property type="evidence" value="ECO:0007669"/>
    <property type="project" value="UniProtKB-KW"/>
</dbReference>
<evidence type="ECO:0000256" key="2">
    <source>
        <dbReference type="ARBA" id="ARBA00022801"/>
    </source>
</evidence>
<evidence type="ECO:0000256" key="3">
    <source>
        <dbReference type="ARBA" id="ARBA00023004"/>
    </source>
</evidence>